<feature type="compositionally biased region" description="Basic and acidic residues" evidence="1">
    <location>
        <begin position="21"/>
        <end position="37"/>
    </location>
</feature>
<feature type="compositionally biased region" description="Low complexity" evidence="1">
    <location>
        <begin position="255"/>
        <end position="266"/>
    </location>
</feature>
<dbReference type="EMBL" id="FNEB01000001">
    <property type="protein sequence ID" value="SDI19065.1"/>
    <property type="molecule type" value="Genomic_DNA"/>
</dbReference>
<feature type="compositionally biased region" description="Basic and acidic residues" evidence="1">
    <location>
        <begin position="267"/>
        <end position="279"/>
    </location>
</feature>
<feature type="region of interest" description="Disordered" evidence="1">
    <location>
        <begin position="161"/>
        <end position="287"/>
    </location>
</feature>
<name>A0A1G8IJI0_9RHOB</name>
<evidence type="ECO:0000313" key="2">
    <source>
        <dbReference type="EMBL" id="SDI19065.1"/>
    </source>
</evidence>
<feature type="compositionally biased region" description="Low complexity" evidence="1">
    <location>
        <begin position="68"/>
        <end position="79"/>
    </location>
</feature>
<gene>
    <name evidence="2" type="ORF">SAMN05421850_101947</name>
</gene>
<feature type="compositionally biased region" description="Acidic residues" evidence="1">
    <location>
        <begin position="197"/>
        <end position="206"/>
    </location>
</feature>
<keyword evidence="3" id="KW-1185">Reference proteome</keyword>
<dbReference type="OrthoDB" id="7875768at2"/>
<evidence type="ECO:0000256" key="1">
    <source>
        <dbReference type="SAM" id="MobiDB-lite"/>
    </source>
</evidence>
<protein>
    <submittedName>
        <fullName evidence="2">Uncharacterized protein</fullName>
    </submittedName>
</protein>
<dbReference type="Proteomes" id="UP000199340">
    <property type="component" value="Unassembled WGS sequence"/>
</dbReference>
<organism evidence="2 3">
    <name type="scientific">Lutimaribacter saemankumensis</name>
    <dbReference type="NCBI Taxonomy" id="490829"/>
    <lineage>
        <taxon>Bacteria</taxon>
        <taxon>Pseudomonadati</taxon>
        <taxon>Pseudomonadota</taxon>
        <taxon>Alphaproteobacteria</taxon>
        <taxon>Rhodobacterales</taxon>
        <taxon>Roseobacteraceae</taxon>
        <taxon>Lutimaribacter</taxon>
    </lineage>
</organism>
<sequence>MSDPLKSADIEDVLSSIRRLVSEDSRLKAEPPRRPQADRLVLTPALRVPDSQPEISQVEDEPDDDAADQAAAEAAGQDAAARDDDIPEHEPQLTDDLADTDESALQADTDDAPTDEDAQADEAECGVIAPEDEELGEAPDEARVQAAQAAIDAIVEQAVRDATSEALGEDEVAQDSDDDTLEWEDHTPDAPEPAIELTEEADDAAEVQDAAQAAEDAAADLAGGDLDADTGETDPDEAVTTAEAAPEWSGTLYEAAARAGMEADAPADGHKAEPRKEPEQAESFDFLGGDEPVLDEEALRELVADIVRQELQGALGERITRNVRKLVRREIHRALSAQEFD</sequence>
<feature type="region of interest" description="Disordered" evidence="1">
    <location>
        <begin position="21"/>
        <end position="144"/>
    </location>
</feature>
<dbReference type="AlphaFoldDB" id="A0A1G8IJI0"/>
<accession>A0A1G8IJI0</accession>
<feature type="compositionally biased region" description="Basic and acidic residues" evidence="1">
    <location>
        <begin position="80"/>
        <end position="92"/>
    </location>
</feature>
<proteinExistence type="predicted"/>
<reference evidence="2 3" key="1">
    <citation type="submission" date="2016-10" db="EMBL/GenBank/DDBJ databases">
        <authorList>
            <person name="de Groot N.N."/>
        </authorList>
    </citation>
    <scope>NUCLEOTIDE SEQUENCE [LARGE SCALE GENOMIC DNA]</scope>
    <source>
        <strain evidence="2 3">DSM 28010</strain>
    </source>
</reference>
<feature type="compositionally biased region" description="Acidic residues" evidence="1">
    <location>
        <begin position="167"/>
        <end position="182"/>
    </location>
</feature>
<dbReference type="STRING" id="490829.SAMN05421850_101947"/>
<feature type="compositionally biased region" description="Acidic residues" evidence="1">
    <location>
        <begin position="96"/>
        <end position="139"/>
    </location>
</feature>
<dbReference type="RefSeq" id="WP_090026894.1">
    <property type="nucleotide sequence ID" value="NZ_FNEB01000001.1"/>
</dbReference>
<feature type="compositionally biased region" description="Low complexity" evidence="1">
    <location>
        <begin position="207"/>
        <end position="225"/>
    </location>
</feature>
<evidence type="ECO:0000313" key="3">
    <source>
        <dbReference type="Proteomes" id="UP000199340"/>
    </source>
</evidence>
<feature type="compositionally biased region" description="Acidic residues" evidence="1">
    <location>
        <begin position="57"/>
        <end position="67"/>
    </location>
</feature>
<feature type="compositionally biased region" description="Acidic residues" evidence="1">
    <location>
        <begin position="226"/>
        <end position="237"/>
    </location>
</feature>